<evidence type="ECO:0000256" key="9">
    <source>
        <dbReference type="ARBA" id="ARBA00023180"/>
    </source>
</evidence>
<dbReference type="InterPro" id="IPR052192">
    <property type="entry name" value="Insect_Ionotropic_Sensory_Rcpt"/>
</dbReference>
<dbReference type="GO" id="GO:0005886">
    <property type="term" value="C:plasma membrane"/>
    <property type="evidence" value="ECO:0007669"/>
    <property type="project" value="UniProtKB-SubCell"/>
</dbReference>
<evidence type="ECO:0000256" key="2">
    <source>
        <dbReference type="ARBA" id="ARBA00022448"/>
    </source>
</evidence>
<feature type="domain" description="Ionotropic glutamate receptor L-glutamate and glycine-binding" evidence="13">
    <location>
        <begin position="240"/>
        <end position="303"/>
    </location>
</feature>
<sequence length="640" mass="74223">MNTLMEITLNNSQTVSNLPLILATMWIINNEFAVQSVSAVTIGQYANSIVAQHQQNDLIDEVLRRTMMTENHLKYFVEGEMFPLEYSEEFMSNEKLKKQFLKYHANRETCVWILDSLEAYNKLEQGLLDENRHFRRHGYFLLVYTGVEIERMHHVREIFRRLFYIYVININILLMIGKQAYLFTYFPFSPNQCHSSQPELYVSFSDIEGENFTINKPLYPDKVRNMHRCPLTIVTWNLPPFIFVEKDNQTGDLISLHGIEGSMITLLAELMNFTIKVVEPKPRDRGYIYPNGTSTGATRMILEAEANLTIYSYIYNTVRSEFLAASYSYTTSTFYMAIPDGDPMTPFERLTRPFSYVIWTCLGSSTLLAIIFIYYMRFLGKSKVMDFIYGRGNRLPFSNLLSTLLGGPVFTRVPYRNFARFILIVWMWYTFILRAAYSGELYTIMQDGDSRNTVKTLADLVKHNYSIHAAYTLEKVIKGAIPRANFVTLGGDSNSETSVLEKIADPDNHEKVALCALDYVLKYYNQLHPTRRVDLLKQTVITSPLVFYTPRYGYLNRRMNILILDILAVGMMKRLRKIAIYAPPKAPRQHGEPITLTFDILLGVFYVYAACVMLCLLVFLLEIWSKKSFFVKVVIEFLNM</sequence>
<keyword evidence="10" id="KW-1071">Ligand-gated ion channel</keyword>
<reference evidence="14" key="1">
    <citation type="submission" date="2020-05" db="UniProtKB">
        <authorList>
            <consortium name="EnsemblMetazoa"/>
        </authorList>
    </citation>
    <scope>IDENTIFICATION</scope>
    <source>
        <strain evidence="14">USDA</strain>
    </source>
</reference>
<dbReference type="SMART" id="SM00918">
    <property type="entry name" value="Lig_chan-Glu_bd"/>
    <property type="match status" value="1"/>
</dbReference>
<keyword evidence="3" id="KW-1003">Cell membrane</keyword>
<evidence type="ECO:0000256" key="3">
    <source>
        <dbReference type="ARBA" id="ARBA00022475"/>
    </source>
</evidence>
<evidence type="ECO:0000256" key="10">
    <source>
        <dbReference type="ARBA" id="ARBA00023286"/>
    </source>
</evidence>
<evidence type="ECO:0000256" key="7">
    <source>
        <dbReference type="ARBA" id="ARBA00023136"/>
    </source>
</evidence>
<evidence type="ECO:0000256" key="1">
    <source>
        <dbReference type="ARBA" id="ARBA00004651"/>
    </source>
</evidence>
<evidence type="ECO:0000313" key="14">
    <source>
        <dbReference type="EnsemblMetazoa" id="SCAU013707-PA"/>
    </source>
</evidence>
<evidence type="ECO:0000259" key="13">
    <source>
        <dbReference type="SMART" id="SM00918"/>
    </source>
</evidence>
<dbReference type="Pfam" id="PF24061">
    <property type="entry name" value="LBD_receptor"/>
    <property type="match status" value="1"/>
</dbReference>
<dbReference type="EnsemblMetazoa" id="SCAU013707-RA">
    <property type="protein sequence ID" value="SCAU013707-PA"/>
    <property type="gene ID" value="SCAU013707"/>
</dbReference>
<dbReference type="VEuPathDB" id="VectorBase:SCAU013707"/>
<dbReference type="Gene3D" id="3.40.190.10">
    <property type="entry name" value="Periplasmic binding protein-like II"/>
    <property type="match status" value="1"/>
</dbReference>
<name>A0A1I8Q434_STOCA</name>
<proteinExistence type="predicted"/>
<dbReference type="InterPro" id="IPR056198">
    <property type="entry name" value="LBD_receptor"/>
</dbReference>
<keyword evidence="11" id="KW-0407">Ion channel</keyword>
<keyword evidence="8" id="KW-0675">Receptor</keyword>
<feature type="transmembrane region" description="Helical" evidence="12">
    <location>
        <begin position="421"/>
        <end position="437"/>
    </location>
</feature>
<keyword evidence="9" id="KW-0325">Glycoprotein</keyword>
<feature type="transmembrane region" description="Helical" evidence="12">
    <location>
        <begin position="356"/>
        <end position="376"/>
    </location>
</feature>
<keyword evidence="7 12" id="KW-0472">Membrane</keyword>
<organism evidence="14 15">
    <name type="scientific">Stomoxys calcitrans</name>
    <name type="common">Stable fly</name>
    <name type="synonym">Conops calcitrans</name>
    <dbReference type="NCBI Taxonomy" id="35570"/>
    <lineage>
        <taxon>Eukaryota</taxon>
        <taxon>Metazoa</taxon>
        <taxon>Ecdysozoa</taxon>
        <taxon>Arthropoda</taxon>
        <taxon>Hexapoda</taxon>
        <taxon>Insecta</taxon>
        <taxon>Pterygota</taxon>
        <taxon>Neoptera</taxon>
        <taxon>Endopterygota</taxon>
        <taxon>Diptera</taxon>
        <taxon>Brachycera</taxon>
        <taxon>Muscomorpha</taxon>
        <taxon>Muscoidea</taxon>
        <taxon>Muscidae</taxon>
        <taxon>Stomoxys</taxon>
    </lineage>
</organism>
<accession>A0A1I8Q434</accession>
<dbReference type="PANTHER" id="PTHR42643:SF37">
    <property type="entry name" value="IONOTROPIC RECEPTOR 11A-RELATED"/>
    <property type="match status" value="1"/>
</dbReference>
<feature type="transmembrane region" description="Helical" evidence="12">
    <location>
        <begin position="600"/>
        <end position="621"/>
    </location>
</feature>
<evidence type="ECO:0000256" key="5">
    <source>
        <dbReference type="ARBA" id="ARBA00022989"/>
    </source>
</evidence>
<keyword evidence="6" id="KW-0406">Ion transport</keyword>
<keyword evidence="5 12" id="KW-1133">Transmembrane helix</keyword>
<evidence type="ECO:0000256" key="11">
    <source>
        <dbReference type="ARBA" id="ARBA00023303"/>
    </source>
</evidence>
<dbReference type="PANTHER" id="PTHR42643">
    <property type="entry name" value="IONOTROPIC RECEPTOR 20A-RELATED"/>
    <property type="match status" value="1"/>
</dbReference>
<dbReference type="SUPFAM" id="SSF53850">
    <property type="entry name" value="Periplasmic binding protein-like II"/>
    <property type="match status" value="1"/>
</dbReference>
<feature type="transmembrane region" description="Helical" evidence="12">
    <location>
        <begin position="162"/>
        <end position="188"/>
    </location>
</feature>
<keyword evidence="15" id="KW-1185">Reference proteome</keyword>
<dbReference type="AlphaFoldDB" id="A0A1I8Q434"/>
<evidence type="ECO:0000256" key="6">
    <source>
        <dbReference type="ARBA" id="ARBA00023065"/>
    </source>
</evidence>
<evidence type="ECO:0000256" key="8">
    <source>
        <dbReference type="ARBA" id="ARBA00023170"/>
    </source>
</evidence>
<dbReference type="Proteomes" id="UP000095300">
    <property type="component" value="Unassembled WGS sequence"/>
</dbReference>
<dbReference type="GO" id="GO:0015276">
    <property type="term" value="F:ligand-gated monoatomic ion channel activity"/>
    <property type="evidence" value="ECO:0007669"/>
    <property type="project" value="InterPro"/>
</dbReference>
<evidence type="ECO:0000256" key="12">
    <source>
        <dbReference type="SAM" id="Phobius"/>
    </source>
</evidence>
<evidence type="ECO:0000313" key="15">
    <source>
        <dbReference type="Proteomes" id="UP000095300"/>
    </source>
</evidence>
<dbReference type="InterPro" id="IPR019594">
    <property type="entry name" value="Glu/Gly-bd"/>
</dbReference>
<comment type="subcellular location">
    <subcellularLocation>
        <location evidence="1">Cell membrane</location>
        <topology evidence="1">Multi-pass membrane protein</topology>
    </subcellularLocation>
</comment>
<dbReference type="Gene3D" id="1.10.287.70">
    <property type="match status" value="1"/>
</dbReference>
<protein>
    <recommendedName>
        <fullName evidence="13">Ionotropic glutamate receptor L-glutamate and glycine-binding domain-containing protein</fullName>
    </recommendedName>
</protein>
<keyword evidence="2" id="KW-0813">Transport</keyword>
<keyword evidence="4 12" id="KW-0812">Transmembrane</keyword>
<evidence type="ECO:0000256" key="4">
    <source>
        <dbReference type="ARBA" id="ARBA00022692"/>
    </source>
</evidence>